<dbReference type="EMBL" id="RXNU01000004">
    <property type="protein sequence ID" value="RTR39232.1"/>
    <property type="molecule type" value="Genomic_DNA"/>
</dbReference>
<dbReference type="Gene3D" id="1.10.10.10">
    <property type="entry name" value="Winged helix-like DNA-binding domain superfamily/Winged helix DNA-binding domain"/>
    <property type="match status" value="1"/>
</dbReference>
<dbReference type="InterPro" id="IPR000847">
    <property type="entry name" value="LysR_HTH_N"/>
</dbReference>
<dbReference type="SUPFAM" id="SSF53850">
    <property type="entry name" value="Periplasmic binding protein-like II"/>
    <property type="match status" value="1"/>
</dbReference>
<dbReference type="SUPFAM" id="SSF46785">
    <property type="entry name" value="Winged helix' DNA-binding domain"/>
    <property type="match status" value="1"/>
</dbReference>
<dbReference type="Proteomes" id="UP000267448">
    <property type="component" value="Unassembled WGS sequence"/>
</dbReference>
<evidence type="ECO:0000313" key="7">
    <source>
        <dbReference type="Proteomes" id="UP000267448"/>
    </source>
</evidence>
<evidence type="ECO:0000256" key="3">
    <source>
        <dbReference type="ARBA" id="ARBA00023125"/>
    </source>
</evidence>
<reference evidence="6 7" key="1">
    <citation type="submission" date="2018-12" db="EMBL/GenBank/DDBJ databases">
        <authorList>
            <person name="Yu L."/>
        </authorList>
    </citation>
    <scope>NUCLEOTIDE SEQUENCE [LARGE SCALE GENOMIC DNA]</scope>
    <source>
        <strain evidence="6 7">HAW-EB2</strain>
    </source>
</reference>
<dbReference type="Pfam" id="PF03466">
    <property type="entry name" value="LysR_substrate"/>
    <property type="match status" value="1"/>
</dbReference>
<sequence length="307" mass="35606">MAQHKQFDVNLLRVFLAVCRTGSYTLAADELDLTQPSVSNAITRFNAVIGEDLFVRSGRNIKPTAMANYLYEQLNDSFTNIEQTISGLEEFDPKTSERQFVIFAGDVVTHFLQPALDKMIKELPIEIVFREPPDHDADIMDKLYMEQADLALDMQLPIDFRFEKKLIMSEKPMCVLRKNHPRIGDEISWDEYFNERHVVIKMRRFNLAAVDLLTDEVLPQRKVHSTKSSLLTAFDSLSSSDSICISPKRYAEEYLEMFNLRLIKPPFKIRNIDIEMVWKSKHNKNPAHIWLRGQIGKLVELKFNEHG</sequence>
<keyword evidence="2" id="KW-0805">Transcription regulation</keyword>
<dbReference type="Gene3D" id="3.40.190.10">
    <property type="entry name" value="Periplasmic binding protein-like II"/>
    <property type="match status" value="2"/>
</dbReference>
<dbReference type="InterPro" id="IPR005119">
    <property type="entry name" value="LysR_subst-bd"/>
</dbReference>
<name>A0A3S0KWH6_9GAMM</name>
<gene>
    <name evidence="6" type="ORF">EKG38_09975</name>
</gene>
<evidence type="ECO:0000259" key="5">
    <source>
        <dbReference type="PROSITE" id="PS50931"/>
    </source>
</evidence>
<dbReference type="InterPro" id="IPR036390">
    <property type="entry name" value="WH_DNA-bd_sf"/>
</dbReference>
<dbReference type="InterPro" id="IPR036388">
    <property type="entry name" value="WH-like_DNA-bd_sf"/>
</dbReference>
<dbReference type="CDD" id="cd08466">
    <property type="entry name" value="PBP2_LeuO"/>
    <property type="match status" value="1"/>
</dbReference>
<comment type="caution">
    <text evidence="6">The sequence shown here is derived from an EMBL/GenBank/DDBJ whole genome shotgun (WGS) entry which is preliminary data.</text>
</comment>
<dbReference type="PANTHER" id="PTHR30118:SF6">
    <property type="entry name" value="HTH-TYPE TRANSCRIPTIONAL REGULATOR LEUO"/>
    <property type="match status" value="1"/>
</dbReference>
<evidence type="ECO:0000313" key="6">
    <source>
        <dbReference type="EMBL" id="RTR39232.1"/>
    </source>
</evidence>
<dbReference type="OrthoDB" id="8839911at2"/>
<evidence type="ECO:0000256" key="2">
    <source>
        <dbReference type="ARBA" id="ARBA00023015"/>
    </source>
</evidence>
<keyword evidence="7" id="KW-1185">Reference proteome</keyword>
<evidence type="ECO:0000256" key="1">
    <source>
        <dbReference type="ARBA" id="ARBA00009437"/>
    </source>
</evidence>
<keyword evidence="4" id="KW-0804">Transcription</keyword>
<accession>A0A3S0KWH6</accession>
<dbReference type="AlphaFoldDB" id="A0A3S0KWH6"/>
<protein>
    <submittedName>
        <fullName evidence="6">LysR family transcriptional regulator</fullName>
    </submittedName>
</protein>
<feature type="domain" description="HTH lysR-type" evidence="5">
    <location>
        <begin position="7"/>
        <end position="64"/>
    </location>
</feature>
<evidence type="ECO:0000256" key="4">
    <source>
        <dbReference type="ARBA" id="ARBA00023163"/>
    </source>
</evidence>
<dbReference type="RefSeq" id="WP_126520100.1">
    <property type="nucleotide sequence ID" value="NZ_RXNU01000004.1"/>
</dbReference>
<dbReference type="PROSITE" id="PS50931">
    <property type="entry name" value="HTH_LYSR"/>
    <property type="match status" value="1"/>
</dbReference>
<dbReference type="InterPro" id="IPR050389">
    <property type="entry name" value="LysR-type_TF"/>
</dbReference>
<dbReference type="GO" id="GO:0003677">
    <property type="term" value="F:DNA binding"/>
    <property type="evidence" value="ECO:0007669"/>
    <property type="project" value="UniProtKB-KW"/>
</dbReference>
<proteinExistence type="inferred from homology"/>
<organism evidence="6 7">
    <name type="scientific">Shewanella canadensis</name>
    <dbReference type="NCBI Taxonomy" id="271096"/>
    <lineage>
        <taxon>Bacteria</taxon>
        <taxon>Pseudomonadati</taxon>
        <taxon>Pseudomonadota</taxon>
        <taxon>Gammaproteobacteria</taxon>
        <taxon>Alteromonadales</taxon>
        <taxon>Shewanellaceae</taxon>
        <taxon>Shewanella</taxon>
    </lineage>
</organism>
<dbReference type="GO" id="GO:0003700">
    <property type="term" value="F:DNA-binding transcription factor activity"/>
    <property type="evidence" value="ECO:0007669"/>
    <property type="project" value="InterPro"/>
</dbReference>
<comment type="similarity">
    <text evidence="1">Belongs to the LysR transcriptional regulatory family.</text>
</comment>
<dbReference type="Pfam" id="PF00126">
    <property type="entry name" value="HTH_1"/>
    <property type="match status" value="1"/>
</dbReference>
<keyword evidence="3" id="KW-0238">DNA-binding</keyword>
<dbReference type="PANTHER" id="PTHR30118">
    <property type="entry name" value="HTH-TYPE TRANSCRIPTIONAL REGULATOR LEUO-RELATED"/>
    <property type="match status" value="1"/>
</dbReference>